<dbReference type="Proteomes" id="UP001157418">
    <property type="component" value="Unassembled WGS sequence"/>
</dbReference>
<reference evidence="1 2" key="1">
    <citation type="submission" date="2022-01" db="EMBL/GenBank/DDBJ databases">
        <authorList>
            <person name="Xiong W."/>
            <person name="Schranz E."/>
        </authorList>
    </citation>
    <scope>NUCLEOTIDE SEQUENCE [LARGE SCALE GENOMIC DNA]</scope>
</reference>
<keyword evidence="2" id="KW-1185">Reference proteome</keyword>
<sequence length="146" mass="16171">MFSSPKGDGFETNFIVVTGGSKGDGNSGIIPHAHHLWVDEKQSDVLDPSLVNDHPAPSMLNLEKETLLTDDINQGVKVKLVCREHLLSVAEMDYMEKIKEFHERLDMVKKIVKPGCSHEVLNIALCSLSSLARILSQMPQKLHASL</sequence>
<organism evidence="1 2">
    <name type="scientific">Lactuca virosa</name>
    <dbReference type="NCBI Taxonomy" id="75947"/>
    <lineage>
        <taxon>Eukaryota</taxon>
        <taxon>Viridiplantae</taxon>
        <taxon>Streptophyta</taxon>
        <taxon>Embryophyta</taxon>
        <taxon>Tracheophyta</taxon>
        <taxon>Spermatophyta</taxon>
        <taxon>Magnoliopsida</taxon>
        <taxon>eudicotyledons</taxon>
        <taxon>Gunneridae</taxon>
        <taxon>Pentapetalae</taxon>
        <taxon>asterids</taxon>
        <taxon>campanulids</taxon>
        <taxon>Asterales</taxon>
        <taxon>Asteraceae</taxon>
        <taxon>Cichorioideae</taxon>
        <taxon>Cichorieae</taxon>
        <taxon>Lactucinae</taxon>
        <taxon>Lactuca</taxon>
    </lineage>
</organism>
<dbReference type="AlphaFoldDB" id="A0AAU9LP77"/>
<accession>A0AAU9LP77</accession>
<comment type="caution">
    <text evidence="1">The sequence shown here is derived from an EMBL/GenBank/DDBJ whole genome shotgun (WGS) entry which is preliminary data.</text>
</comment>
<name>A0AAU9LP77_9ASTR</name>
<proteinExistence type="predicted"/>
<gene>
    <name evidence="1" type="ORF">LVIROSA_LOCUS3964</name>
</gene>
<evidence type="ECO:0000313" key="1">
    <source>
        <dbReference type="EMBL" id="CAH1416182.1"/>
    </source>
</evidence>
<dbReference type="EMBL" id="CAKMRJ010000002">
    <property type="protein sequence ID" value="CAH1416182.1"/>
    <property type="molecule type" value="Genomic_DNA"/>
</dbReference>
<evidence type="ECO:0000313" key="2">
    <source>
        <dbReference type="Proteomes" id="UP001157418"/>
    </source>
</evidence>
<protein>
    <submittedName>
        <fullName evidence="1">Uncharacterized protein</fullName>
    </submittedName>
</protein>